<dbReference type="Proteomes" id="UP001305414">
    <property type="component" value="Unassembled WGS sequence"/>
</dbReference>
<sequence>MGIVRFVQNTTYSSVGEQEARHTQEETYSDGTRVTPSDTSTTKFGSRRHLALVVFVMPIGARLHKSNFGEMRYTAAPYGIVEYLGTLQRGR</sequence>
<reference evidence="2 3" key="1">
    <citation type="submission" date="2023-10" db="EMBL/GenBank/DDBJ databases">
        <title>Draft genome sequence of Xylaria bambusicola isolate GMP-LS, the root and basal stem rot pathogen of sugarcane in Indonesia.</title>
        <authorList>
            <person name="Selvaraj P."/>
            <person name="Muralishankar V."/>
            <person name="Muruganantham S."/>
            <person name="Sp S."/>
            <person name="Haryani S."/>
            <person name="Lau K.J.X."/>
            <person name="Naqvi N.I."/>
        </authorList>
    </citation>
    <scope>NUCLEOTIDE SEQUENCE [LARGE SCALE GENOMIC DNA]</scope>
    <source>
        <strain evidence="2">GMP-LS</strain>
    </source>
</reference>
<proteinExistence type="predicted"/>
<dbReference type="AlphaFoldDB" id="A0AAN7ZEK8"/>
<evidence type="ECO:0000313" key="3">
    <source>
        <dbReference type="Proteomes" id="UP001305414"/>
    </source>
</evidence>
<name>A0AAN7ZEK8_9PEZI</name>
<accession>A0AAN7ZEK8</accession>
<keyword evidence="3" id="KW-1185">Reference proteome</keyword>
<feature type="compositionally biased region" description="Polar residues" evidence="1">
    <location>
        <begin position="29"/>
        <end position="42"/>
    </location>
</feature>
<organism evidence="2 3">
    <name type="scientific">Xylaria bambusicola</name>
    <dbReference type="NCBI Taxonomy" id="326684"/>
    <lineage>
        <taxon>Eukaryota</taxon>
        <taxon>Fungi</taxon>
        <taxon>Dikarya</taxon>
        <taxon>Ascomycota</taxon>
        <taxon>Pezizomycotina</taxon>
        <taxon>Sordariomycetes</taxon>
        <taxon>Xylariomycetidae</taxon>
        <taxon>Xylariales</taxon>
        <taxon>Xylariaceae</taxon>
        <taxon>Xylaria</taxon>
    </lineage>
</organism>
<comment type="caution">
    <text evidence="2">The sequence shown here is derived from an EMBL/GenBank/DDBJ whole genome shotgun (WGS) entry which is preliminary data.</text>
</comment>
<dbReference type="EMBL" id="JAWHQM010000071">
    <property type="protein sequence ID" value="KAK5636503.1"/>
    <property type="molecule type" value="Genomic_DNA"/>
</dbReference>
<evidence type="ECO:0000256" key="1">
    <source>
        <dbReference type="SAM" id="MobiDB-lite"/>
    </source>
</evidence>
<feature type="region of interest" description="Disordered" evidence="1">
    <location>
        <begin position="14"/>
        <end position="42"/>
    </location>
</feature>
<gene>
    <name evidence="2" type="ORF">RRF57_012215</name>
</gene>
<evidence type="ECO:0000313" key="2">
    <source>
        <dbReference type="EMBL" id="KAK5636503.1"/>
    </source>
</evidence>
<protein>
    <submittedName>
        <fullName evidence="2">Uncharacterized protein</fullName>
    </submittedName>
</protein>